<dbReference type="SUPFAM" id="SSF54189">
    <property type="entry name" value="Ribosomal proteins S24e, L23 and L15e"/>
    <property type="match status" value="1"/>
</dbReference>
<dbReference type="NCBIfam" id="NF004363">
    <property type="entry name" value="PRK05738.2-4"/>
    <property type="match status" value="1"/>
</dbReference>
<dbReference type="FunCoup" id="S0EY60">
    <property type="interactions" value="358"/>
</dbReference>
<dbReference type="InterPro" id="IPR012678">
    <property type="entry name" value="Ribosomal_uL23/eL15/eS24_sf"/>
</dbReference>
<dbReference type="EMBL" id="HF951689">
    <property type="protein sequence ID" value="CCW36649.1"/>
    <property type="molecule type" value="Genomic_DNA"/>
</dbReference>
<dbReference type="GO" id="GO:1990904">
    <property type="term" value="C:ribonucleoprotein complex"/>
    <property type="evidence" value="ECO:0007669"/>
    <property type="project" value="UniProtKB-KW"/>
</dbReference>
<dbReference type="Pfam" id="PF00276">
    <property type="entry name" value="Ribosomal_L23"/>
    <property type="match status" value="1"/>
</dbReference>
<keyword evidence="2 4" id="KW-0689">Ribosomal protein</keyword>
<evidence type="ECO:0000256" key="2">
    <source>
        <dbReference type="ARBA" id="ARBA00022980"/>
    </source>
</evidence>
<dbReference type="eggNOG" id="COG0089">
    <property type="taxonomic scope" value="Bacteria"/>
</dbReference>
<gene>
    <name evidence="4" type="primary">rplW</name>
    <name evidence="5" type="ORF">CCALI_02864</name>
</gene>
<dbReference type="KEGG" id="ccz:CCALI_02864"/>
<sequence>MRDPHEIIERPLLTEKTNAQAGLNKYHFRVRLDANKFEIAQAIQTIYAHQGVKVLSVNTMRVKGKKRRALVRGGKPGYSPTWKKAIVTTDRPLTLFEGV</sequence>
<dbReference type="OrthoDB" id="9793353at2"/>
<dbReference type="RefSeq" id="WP_016484153.1">
    <property type="nucleotide sequence ID" value="NC_021487.1"/>
</dbReference>
<dbReference type="InParanoid" id="S0EY60"/>
<keyword evidence="6" id="KW-1185">Reference proteome</keyword>
<dbReference type="InterPro" id="IPR013025">
    <property type="entry name" value="Ribosomal_uL23-like"/>
</dbReference>
<reference evidence="6" key="1">
    <citation type="submission" date="2013-03" db="EMBL/GenBank/DDBJ databases">
        <title>Genome sequence of Chthonomonas calidirosea, the first sequenced genome from the Armatimonadetes phylum (formally candidate division OP10).</title>
        <authorList>
            <person name="Lee K.C.Y."/>
            <person name="Morgan X.C."/>
            <person name="Dunfield P.F."/>
            <person name="Tamas I."/>
            <person name="Houghton K.M."/>
            <person name="Vyssotski M."/>
            <person name="Ryan J.L.J."/>
            <person name="Lagutin K."/>
            <person name="McDonald I.R."/>
            <person name="Stott M.B."/>
        </authorList>
    </citation>
    <scope>NUCLEOTIDE SEQUENCE [LARGE SCALE GENOMIC DNA]</scope>
    <source>
        <strain evidence="6">DSM 23976 / ICMP 18418 / T49</strain>
    </source>
</reference>
<dbReference type="PATRIC" id="fig|1303518.3.peg.2969"/>
<comment type="subunit">
    <text evidence="4">Part of the 50S ribosomal subunit. Contacts protein L29, and trigger factor when it is bound to the ribosome.</text>
</comment>
<comment type="function">
    <text evidence="4">One of the early assembly proteins it binds 23S rRNA. One of the proteins that surrounds the polypeptide exit tunnel on the outside of the ribosome. Forms the main docking site for trigger factor binding to the ribosome.</text>
</comment>
<evidence type="ECO:0000256" key="4">
    <source>
        <dbReference type="HAMAP-Rule" id="MF_01369"/>
    </source>
</evidence>
<dbReference type="Gene3D" id="3.30.70.330">
    <property type="match status" value="1"/>
</dbReference>
<dbReference type="STRING" id="454171.CP488_01224"/>
<dbReference type="InterPro" id="IPR012677">
    <property type="entry name" value="Nucleotide-bd_a/b_plait_sf"/>
</dbReference>
<evidence type="ECO:0000313" key="6">
    <source>
        <dbReference type="Proteomes" id="UP000014227"/>
    </source>
</evidence>
<keyword evidence="3 4" id="KW-0687">Ribonucleoprotein</keyword>
<keyword evidence="4" id="KW-0699">rRNA-binding</keyword>
<organism evidence="5 6">
    <name type="scientific">Chthonomonas calidirosea (strain DSM 23976 / ICMP 18418 / T49)</name>
    <dbReference type="NCBI Taxonomy" id="1303518"/>
    <lineage>
        <taxon>Bacteria</taxon>
        <taxon>Bacillati</taxon>
        <taxon>Armatimonadota</taxon>
        <taxon>Chthonomonadia</taxon>
        <taxon>Chthonomonadales</taxon>
        <taxon>Chthonomonadaceae</taxon>
        <taxon>Chthonomonas</taxon>
    </lineage>
</organism>
<dbReference type="AlphaFoldDB" id="S0EY60"/>
<comment type="similarity">
    <text evidence="1 4">Belongs to the universal ribosomal protein uL23 family.</text>
</comment>
<dbReference type="GO" id="GO:0005840">
    <property type="term" value="C:ribosome"/>
    <property type="evidence" value="ECO:0007669"/>
    <property type="project" value="UniProtKB-KW"/>
</dbReference>
<evidence type="ECO:0000256" key="1">
    <source>
        <dbReference type="ARBA" id="ARBA00006700"/>
    </source>
</evidence>
<dbReference type="HOGENOM" id="CLU_037562_3_2_0"/>
<dbReference type="GO" id="GO:0006412">
    <property type="term" value="P:translation"/>
    <property type="evidence" value="ECO:0007669"/>
    <property type="project" value="UniProtKB-UniRule"/>
</dbReference>
<dbReference type="GO" id="GO:0019843">
    <property type="term" value="F:rRNA binding"/>
    <property type="evidence" value="ECO:0007669"/>
    <property type="project" value="UniProtKB-UniRule"/>
</dbReference>
<protein>
    <recommendedName>
        <fullName evidence="4">Large ribosomal subunit protein uL23</fullName>
    </recommendedName>
</protein>
<dbReference type="HAMAP" id="MF_01369_B">
    <property type="entry name" value="Ribosomal_uL23_B"/>
    <property type="match status" value="1"/>
</dbReference>
<dbReference type="Proteomes" id="UP000014227">
    <property type="component" value="Chromosome I"/>
</dbReference>
<proteinExistence type="inferred from homology"/>
<evidence type="ECO:0000256" key="3">
    <source>
        <dbReference type="ARBA" id="ARBA00023274"/>
    </source>
</evidence>
<keyword evidence="4" id="KW-0694">RNA-binding</keyword>
<name>S0EY60_CHTCT</name>
<evidence type="ECO:0000313" key="5">
    <source>
        <dbReference type="EMBL" id="CCW36649.1"/>
    </source>
</evidence>
<dbReference type="GO" id="GO:0003735">
    <property type="term" value="F:structural constituent of ribosome"/>
    <property type="evidence" value="ECO:0007669"/>
    <property type="project" value="InterPro"/>
</dbReference>
<accession>S0EY60</accession>